<dbReference type="InterPro" id="IPR016191">
    <property type="entry name" value="Ribonuclease/ribotoxin"/>
</dbReference>
<dbReference type="InterPro" id="IPR000026">
    <property type="entry name" value="N1-like"/>
</dbReference>
<evidence type="ECO:0000256" key="3">
    <source>
        <dbReference type="SAM" id="SignalP"/>
    </source>
</evidence>
<dbReference type="GO" id="GO:0004521">
    <property type="term" value="F:RNA endonuclease activity"/>
    <property type="evidence" value="ECO:0007669"/>
    <property type="project" value="InterPro"/>
</dbReference>
<dbReference type="Gene3D" id="3.10.450.30">
    <property type="entry name" value="Microbial ribonucleases"/>
    <property type="match status" value="1"/>
</dbReference>
<keyword evidence="3" id="KW-0732">Signal</keyword>
<sequence length="167" mass="18435">MQRFLSTLILAFCAPAYAMGWAAPGSAPVKDGNALAGGADRCEVVLDTFNKATLGGQIDTAQLTDIVRSLTSRKQLPANFVTKKQARQAGWSPGQYFSDIPALRGKSIGGDHFGNYERRLPRGQWKEADLDYRGKKRNAKRLVFAQAGQQYVTVDHYETFHKVPACR</sequence>
<name>A0A4Q7VUH0_9BURK</name>
<feature type="chain" id="PRO_5020409907" evidence="3">
    <location>
        <begin position="19"/>
        <end position="167"/>
    </location>
</feature>
<evidence type="ECO:0000313" key="4">
    <source>
        <dbReference type="EMBL" id="RZU00075.1"/>
    </source>
</evidence>
<dbReference type="AlphaFoldDB" id="A0A4Q7VUH0"/>
<keyword evidence="5" id="KW-1185">Reference proteome</keyword>
<dbReference type="EMBL" id="SHKO01000001">
    <property type="protein sequence ID" value="RZU00075.1"/>
    <property type="molecule type" value="Genomic_DNA"/>
</dbReference>
<organism evidence="4 5">
    <name type="scientific">Advenella incenata</name>
    <dbReference type="NCBI Taxonomy" id="267800"/>
    <lineage>
        <taxon>Bacteria</taxon>
        <taxon>Pseudomonadati</taxon>
        <taxon>Pseudomonadota</taxon>
        <taxon>Betaproteobacteria</taxon>
        <taxon>Burkholderiales</taxon>
        <taxon>Alcaligenaceae</taxon>
    </lineage>
</organism>
<gene>
    <name evidence="4" type="ORF">EV681_1880</name>
</gene>
<protein>
    <submittedName>
        <fullName evidence="4">Ribonuclease</fullName>
    </submittedName>
</protein>
<proteinExistence type="predicted"/>
<dbReference type="Proteomes" id="UP000293398">
    <property type="component" value="Unassembled WGS sequence"/>
</dbReference>
<keyword evidence="2" id="KW-0378">Hydrolase</keyword>
<accession>A0A4Q7VUH0</accession>
<dbReference type="GO" id="GO:0016787">
    <property type="term" value="F:hydrolase activity"/>
    <property type="evidence" value="ECO:0007669"/>
    <property type="project" value="UniProtKB-KW"/>
</dbReference>
<dbReference type="Pfam" id="PF00545">
    <property type="entry name" value="Ribonuclease"/>
    <property type="match status" value="1"/>
</dbReference>
<dbReference type="SUPFAM" id="SSF53933">
    <property type="entry name" value="Microbial ribonucleases"/>
    <property type="match status" value="1"/>
</dbReference>
<dbReference type="GO" id="GO:0003723">
    <property type="term" value="F:RNA binding"/>
    <property type="evidence" value="ECO:0007669"/>
    <property type="project" value="InterPro"/>
</dbReference>
<evidence type="ECO:0000256" key="2">
    <source>
        <dbReference type="ARBA" id="ARBA00022801"/>
    </source>
</evidence>
<keyword evidence="1" id="KW-0540">Nuclease</keyword>
<evidence type="ECO:0000256" key="1">
    <source>
        <dbReference type="ARBA" id="ARBA00022722"/>
    </source>
</evidence>
<reference evidence="4 5" key="1">
    <citation type="submission" date="2019-02" db="EMBL/GenBank/DDBJ databases">
        <title>Genomic Encyclopedia of Type Strains, Phase IV (KMG-IV): sequencing the most valuable type-strain genomes for metagenomic binning, comparative biology and taxonomic classification.</title>
        <authorList>
            <person name="Goeker M."/>
        </authorList>
    </citation>
    <scope>NUCLEOTIDE SEQUENCE [LARGE SCALE GENOMIC DNA]</scope>
    <source>
        <strain evidence="4 5">DSM 23814</strain>
    </source>
</reference>
<evidence type="ECO:0000313" key="5">
    <source>
        <dbReference type="Proteomes" id="UP000293398"/>
    </source>
</evidence>
<feature type="signal peptide" evidence="3">
    <location>
        <begin position="1"/>
        <end position="18"/>
    </location>
</feature>
<comment type="caution">
    <text evidence="4">The sequence shown here is derived from an EMBL/GenBank/DDBJ whole genome shotgun (WGS) entry which is preliminary data.</text>
</comment>